<keyword evidence="8 14" id="KW-0675">Receptor</keyword>
<dbReference type="Gene3D" id="2.40.170.20">
    <property type="entry name" value="TonB-dependent receptor, beta-barrel domain"/>
    <property type="match status" value="1"/>
</dbReference>
<dbReference type="InterPro" id="IPR012910">
    <property type="entry name" value="Plug_dom"/>
</dbReference>
<dbReference type="InterPro" id="IPR018247">
    <property type="entry name" value="EF_Hand_1_Ca_BS"/>
</dbReference>
<dbReference type="InterPro" id="IPR039426">
    <property type="entry name" value="TonB-dep_rcpt-like"/>
</dbReference>
<evidence type="ECO:0000256" key="11">
    <source>
        <dbReference type="SAM" id="SignalP"/>
    </source>
</evidence>
<dbReference type="InterPro" id="IPR000531">
    <property type="entry name" value="Beta-barrel_TonB"/>
</dbReference>
<keyword evidence="6 10" id="KW-0798">TonB box</keyword>
<dbReference type="Pfam" id="PF07715">
    <property type="entry name" value="Plug"/>
    <property type="match status" value="1"/>
</dbReference>
<dbReference type="EMBL" id="JADIMB010000030">
    <property type="protein sequence ID" value="MBO8470581.1"/>
    <property type="molecule type" value="Genomic_DNA"/>
</dbReference>
<keyword evidence="7 10" id="KW-0472">Membrane</keyword>
<keyword evidence="3" id="KW-1134">Transmembrane beta strand</keyword>
<feature type="signal peptide" evidence="11">
    <location>
        <begin position="1"/>
        <end position="28"/>
    </location>
</feature>
<dbReference type="PANTHER" id="PTHR30069:SF29">
    <property type="entry name" value="HEMOGLOBIN AND HEMOGLOBIN-HAPTOGLOBIN-BINDING PROTEIN 1-RELATED"/>
    <property type="match status" value="1"/>
</dbReference>
<evidence type="ECO:0000256" key="2">
    <source>
        <dbReference type="ARBA" id="ARBA00022448"/>
    </source>
</evidence>
<dbReference type="GO" id="GO:0044718">
    <property type="term" value="P:siderophore transmembrane transport"/>
    <property type="evidence" value="ECO:0007669"/>
    <property type="project" value="TreeGrafter"/>
</dbReference>
<evidence type="ECO:0000256" key="8">
    <source>
        <dbReference type="ARBA" id="ARBA00023170"/>
    </source>
</evidence>
<reference evidence="14" key="1">
    <citation type="submission" date="2020-10" db="EMBL/GenBank/DDBJ databases">
        <authorList>
            <person name="Gilroy R."/>
        </authorList>
    </citation>
    <scope>NUCLEOTIDE SEQUENCE</scope>
    <source>
        <strain evidence="14">B2-22910</strain>
    </source>
</reference>
<evidence type="ECO:0000256" key="4">
    <source>
        <dbReference type="ARBA" id="ARBA00022692"/>
    </source>
</evidence>
<gene>
    <name evidence="14" type="ORF">IAB82_02155</name>
</gene>
<feature type="domain" description="TonB-dependent receptor-like beta-barrel" evidence="12">
    <location>
        <begin position="267"/>
        <end position="663"/>
    </location>
</feature>
<reference evidence="14" key="2">
    <citation type="journal article" date="2021" name="PeerJ">
        <title>Extensive microbial diversity within the chicken gut microbiome revealed by metagenomics and culture.</title>
        <authorList>
            <person name="Gilroy R."/>
            <person name="Ravi A."/>
            <person name="Getino M."/>
            <person name="Pursley I."/>
            <person name="Horton D.L."/>
            <person name="Alikhan N.F."/>
            <person name="Baker D."/>
            <person name="Gharbi K."/>
            <person name="Hall N."/>
            <person name="Watson M."/>
            <person name="Adriaenssens E.M."/>
            <person name="Foster-Nyarko E."/>
            <person name="Jarju S."/>
            <person name="Secka A."/>
            <person name="Antonio M."/>
            <person name="Oren A."/>
            <person name="Chaudhuri R.R."/>
            <person name="La Ragione R."/>
            <person name="Hildebrand F."/>
            <person name="Pallen M.J."/>
        </authorList>
    </citation>
    <scope>NUCLEOTIDE SEQUENCE</scope>
    <source>
        <strain evidence="14">B2-22910</strain>
    </source>
</reference>
<organism evidence="14 15">
    <name type="scientific">Candidatus Cryptobacteroides faecavium</name>
    <dbReference type="NCBI Taxonomy" id="2840762"/>
    <lineage>
        <taxon>Bacteria</taxon>
        <taxon>Pseudomonadati</taxon>
        <taxon>Bacteroidota</taxon>
        <taxon>Bacteroidia</taxon>
        <taxon>Bacteroidales</taxon>
        <taxon>Candidatus Cryptobacteroides</taxon>
    </lineage>
</organism>
<dbReference type="PANTHER" id="PTHR30069">
    <property type="entry name" value="TONB-DEPENDENT OUTER MEMBRANE RECEPTOR"/>
    <property type="match status" value="1"/>
</dbReference>
<dbReference type="GO" id="GO:0009279">
    <property type="term" value="C:cell outer membrane"/>
    <property type="evidence" value="ECO:0007669"/>
    <property type="project" value="UniProtKB-SubCell"/>
</dbReference>
<proteinExistence type="inferred from homology"/>
<dbReference type="AlphaFoldDB" id="A0A9D9NEF3"/>
<comment type="caution">
    <text evidence="14">The sequence shown here is derived from an EMBL/GenBank/DDBJ whole genome shotgun (WGS) entry which is preliminary data.</text>
</comment>
<dbReference type="InterPro" id="IPR036942">
    <property type="entry name" value="Beta-barrel_TonB_sf"/>
</dbReference>
<evidence type="ECO:0000256" key="6">
    <source>
        <dbReference type="ARBA" id="ARBA00023077"/>
    </source>
</evidence>
<dbReference type="InterPro" id="IPR037066">
    <property type="entry name" value="Plug_dom_sf"/>
</dbReference>
<evidence type="ECO:0000256" key="5">
    <source>
        <dbReference type="ARBA" id="ARBA00022729"/>
    </source>
</evidence>
<feature type="domain" description="TonB-dependent receptor plug" evidence="13">
    <location>
        <begin position="66"/>
        <end position="169"/>
    </location>
</feature>
<dbReference type="Gene3D" id="2.170.130.10">
    <property type="entry name" value="TonB-dependent receptor, plug domain"/>
    <property type="match status" value="1"/>
</dbReference>
<keyword evidence="2" id="KW-0813">Transport</keyword>
<keyword evidence="5 11" id="KW-0732">Signal</keyword>
<accession>A0A9D9NEF3</accession>
<sequence>MMKIMMRPIYMFAALCAVLLTGVPSLHAQTVQKSVADTAGLYSERRDSLDAAVSVYRQDGNYIKKGAPIRTEVISSAGLHKMACCNLAESFENSASVTVGYSDAVTGARQIRLLGLSGVYTQMLDENRPVMRGLAAPFGLAYVPGQWLESIQIAKGASSVINGVESMTGQINMEHRKPTDEKPLFLNASVMSDTKMDFNLASSLQMGYKWSTVILAHASGNIKSFDHNHDGYLDEPEMLQFSLANRWLYYADSGVQVRFGIKALQDSRQGGQPGYDRSEYSLDNISSPWGSDILNRSLNGYLKVGIPLAADNSQNIAVVADYTLYDMDSWFGSTEYMGRQHSGFFNLLYQYDISESHKFTVGLGSMYDRLDEDFSRTVFYPDPAYAHSEKSGTTDLFNAGIFGEYTFSCGEKFTAIAGARGEWYNRDGFKFSPRATVKYSPVEQITLRLNGGRGLRYSMPLVDNIGVFSTGKAFKGIYSDHLLEDSWTYGGNLTYYLPFGASDNTYISFDYFHTMFGQQMVVDYEHEQNVIDFYALDGRRSYTDNYQVDFNVEPFERFTVTATFRYTDAKIELKDRGLTVKPMTSRYKGVLNLQYATRLDKWIFDFTASVNGPSRVYSFMETLTDNDGNLLYPDGYTPVYPMLYAQVTRRFKGVDIYIGGENLTNFRQKYVISGARDAGGFVNAHQASFDASAIWGPLMGVKFYAGVRFTLWKKS</sequence>
<keyword evidence="4" id="KW-0812">Transmembrane</keyword>
<evidence type="ECO:0000256" key="7">
    <source>
        <dbReference type="ARBA" id="ARBA00023136"/>
    </source>
</evidence>
<evidence type="ECO:0000256" key="10">
    <source>
        <dbReference type="RuleBase" id="RU003357"/>
    </source>
</evidence>
<feature type="chain" id="PRO_5039062119" evidence="11">
    <location>
        <begin position="29"/>
        <end position="715"/>
    </location>
</feature>
<keyword evidence="9" id="KW-0998">Cell outer membrane</keyword>
<comment type="similarity">
    <text evidence="10">Belongs to the TonB-dependent receptor family.</text>
</comment>
<dbReference type="PROSITE" id="PS00018">
    <property type="entry name" value="EF_HAND_1"/>
    <property type="match status" value="1"/>
</dbReference>
<protein>
    <submittedName>
        <fullName evidence="14">TonB-dependent receptor</fullName>
    </submittedName>
</protein>
<name>A0A9D9NEF3_9BACT</name>
<dbReference type="Pfam" id="PF00593">
    <property type="entry name" value="TonB_dep_Rec_b-barrel"/>
    <property type="match status" value="1"/>
</dbReference>
<dbReference type="Proteomes" id="UP000823603">
    <property type="component" value="Unassembled WGS sequence"/>
</dbReference>
<evidence type="ECO:0000256" key="1">
    <source>
        <dbReference type="ARBA" id="ARBA00004571"/>
    </source>
</evidence>
<dbReference type="SUPFAM" id="SSF56935">
    <property type="entry name" value="Porins"/>
    <property type="match status" value="1"/>
</dbReference>
<evidence type="ECO:0000256" key="3">
    <source>
        <dbReference type="ARBA" id="ARBA00022452"/>
    </source>
</evidence>
<comment type="subcellular location">
    <subcellularLocation>
        <location evidence="1">Cell outer membrane</location>
        <topology evidence="1">Multi-pass membrane protein</topology>
    </subcellularLocation>
</comment>
<evidence type="ECO:0000313" key="15">
    <source>
        <dbReference type="Proteomes" id="UP000823603"/>
    </source>
</evidence>
<evidence type="ECO:0000259" key="12">
    <source>
        <dbReference type="Pfam" id="PF00593"/>
    </source>
</evidence>
<evidence type="ECO:0000259" key="13">
    <source>
        <dbReference type="Pfam" id="PF07715"/>
    </source>
</evidence>
<evidence type="ECO:0000313" key="14">
    <source>
        <dbReference type="EMBL" id="MBO8470581.1"/>
    </source>
</evidence>
<dbReference type="GO" id="GO:0015344">
    <property type="term" value="F:siderophore uptake transmembrane transporter activity"/>
    <property type="evidence" value="ECO:0007669"/>
    <property type="project" value="TreeGrafter"/>
</dbReference>
<evidence type="ECO:0000256" key="9">
    <source>
        <dbReference type="ARBA" id="ARBA00023237"/>
    </source>
</evidence>